<dbReference type="Proteomes" id="UP000800041">
    <property type="component" value="Unassembled WGS sequence"/>
</dbReference>
<dbReference type="PANTHER" id="PTHR31297">
    <property type="entry name" value="GLUCAN ENDO-1,6-BETA-GLUCOSIDASE B"/>
    <property type="match status" value="1"/>
</dbReference>
<evidence type="ECO:0000256" key="1">
    <source>
        <dbReference type="ARBA" id="ARBA00005641"/>
    </source>
</evidence>
<name>A0A6G1HGZ7_9PEZI</name>
<feature type="domain" description="Glycoside hydrolase family 5" evidence="6">
    <location>
        <begin position="73"/>
        <end position="334"/>
    </location>
</feature>
<evidence type="ECO:0000256" key="5">
    <source>
        <dbReference type="RuleBase" id="RU361153"/>
    </source>
</evidence>
<evidence type="ECO:0000313" key="7">
    <source>
        <dbReference type="EMBL" id="KAF1992511.1"/>
    </source>
</evidence>
<dbReference type="GO" id="GO:0009986">
    <property type="term" value="C:cell surface"/>
    <property type="evidence" value="ECO:0007669"/>
    <property type="project" value="TreeGrafter"/>
</dbReference>
<evidence type="ECO:0000256" key="3">
    <source>
        <dbReference type="ARBA" id="ARBA00023295"/>
    </source>
</evidence>
<evidence type="ECO:0000256" key="4">
    <source>
        <dbReference type="ARBA" id="ARBA00023316"/>
    </source>
</evidence>
<dbReference type="GO" id="GO:0008422">
    <property type="term" value="F:beta-glucosidase activity"/>
    <property type="evidence" value="ECO:0007669"/>
    <property type="project" value="TreeGrafter"/>
</dbReference>
<dbReference type="Pfam" id="PF00150">
    <property type="entry name" value="Cellulase"/>
    <property type="match status" value="1"/>
</dbReference>
<keyword evidence="8" id="KW-1185">Reference proteome</keyword>
<evidence type="ECO:0000259" key="6">
    <source>
        <dbReference type="Pfam" id="PF00150"/>
    </source>
</evidence>
<evidence type="ECO:0000256" key="2">
    <source>
        <dbReference type="ARBA" id="ARBA00022801"/>
    </source>
</evidence>
<dbReference type="InterPro" id="IPR001547">
    <property type="entry name" value="Glyco_hydro_5"/>
</dbReference>
<protein>
    <submittedName>
        <fullName evidence="7">Glycoside hydrolase family 5 protein</fullName>
    </submittedName>
</protein>
<evidence type="ECO:0000313" key="8">
    <source>
        <dbReference type="Proteomes" id="UP000800041"/>
    </source>
</evidence>
<dbReference type="InterPro" id="IPR017853">
    <property type="entry name" value="GH"/>
</dbReference>
<comment type="similarity">
    <text evidence="1 5">Belongs to the glycosyl hydrolase 5 (cellulase A) family.</text>
</comment>
<dbReference type="GO" id="GO:0005576">
    <property type="term" value="C:extracellular region"/>
    <property type="evidence" value="ECO:0007669"/>
    <property type="project" value="TreeGrafter"/>
</dbReference>
<dbReference type="AlphaFoldDB" id="A0A6G1HGZ7"/>
<accession>A0A6G1HGZ7</accession>
<sequence>MAGILRVSGDKIVDENDKPVTLRGAGLGGWMNMENFVTGYPGHECQHRAAMLKILGQERYDFFFDKFLEYFFTAADARFLASKGLNCLRVPFNYRHFEDDMNPRVLKEQGFKHLDRVVELCAKEGVYTILDLHALPGGQNPDWHADNVTNYAAFWDYKDHQDRVVWLWGQIAARYKGNPWVAGYNPINEPCDPEHWRLPVYYERIEAAIRKVDPHHIIFFDGNTMAMEWKFFDKALPNCVYNLHDYSTMGFPGAGQYEGTDEQKSQLEKQFLRKAEFMLKHKTPIYNGEFGPVYANPELEPDHASINAARYELLGEQLRIYDKYNTHWTIWLYKDIGLQGMLHASPTRPYLRTISPFLARKRALKLDAWGRGPSPQIDSLIEPLVAYIDSVAPTSKDQYPTPWATERQIIRLINQMWLAGCVQEEFAGLFGNMGKEELEECARSFEFGKCVQREGLNGILERHARETSGGKGERRATANT</sequence>
<keyword evidence="4" id="KW-0961">Cell wall biogenesis/degradation</keyword>
<dbReference type="GO" id="GO:0071555">
    <property type="term" value="P:cell wall organization"/>
    <property type="evidence" value="ECO:0007669"/>
    <property type="project" value="UniProtKB-KW"/>
</dbReference>
<organism evidence="7 8">
    <name type="scientific">Aulographum hederae CBS 113979</name>
    <dbReference type="NCBI Taxonomy" id="1176131"/>
    <lineage>
        <taxon>Eukaryota</taxon>
        <taxon>Fungi</taxon>
        <taxon>Dikarya</taxon>
        <taxon>Ascomycota</taxon>
        <taxon>Pezizomycotina</taxon>
        <taxon>Dothideomycetes</taxon>
        <taxon>Pleosporomycetidae</taxon>
        <taxon>Aulographales</taxon>
        <taxon>Aulographaceae</taxon>
    </lineage>
</organism>
<dbReference type="EMBL" id="ML977137">
    <property type="protein sequence ID" value="KAF1992511.1"/>
    <property type="molecule type" value="Genomic_DNA"/>
</dbReference>
<reference evidence="7" key="1">
    <citation type="journal article" date="2020" name="Stud. Mycol.">
        <title>101 Dothideomycetes genomes: a test case for predicting lifestyles and emergence of pathogens.</title>
        <authorList>
            <person name="Haridas S."/>
            <person name="Albert R."/>
            <person name="Binder M."/>
            <person name="Bloem J."/>
            <person name="Labutti K."/>
            <person name="Salamov A."/>
            <person name="Andreopoulos B."/>
            <person name="Baker S."/>
            <person name="Barry K."/>
            <person name="Bills G."/>
            <person name="Bluhm B."/>
            <person name="Cannon C."/>
            <person name="Castanera R."/>
            <person name="Culley D."/>
            <person name="Daum C."/>
            <person name="Ezra D."/>
            <person name="Gonzalez J."/>
            <person name="Henrissat B."/>
            <person name="Kuo A."/>
            <person name="Liang C."/>
            <person name="Lipzen A."/>
            <person name="Lutzoni F."/>
            <person name="Magnuson J."/>
            <person name="Mondo S."/>
            <person name="Nolan M."/>
            <person name="Ohm R."/>
            <person name="Pangilinan J."/>
            <person name="Park H.-J."/>
            <person name="Ramirez L."/>
            <person name="Alfaro M."/>
            <person name="Sun H."/>
            <person name="Tritt A."/>
            <person name="Yoshinaga Y."/>
            <person name="Zwiers L.-H."/>
            <person name="Turgeon B."/>
            <person name="Goodwin S."/>
            <person name="Spatafora J."/>
            <person name="Crous P."/>
            <person name="Grigoriev I."/>
        </authorList>
    </citation>
    <scope>NUCLEOTIDE SEQUENCE</scope>
    <source>
        <strain evidence="7">CBS 113979</strain>
    </source>
</reference>
<dbReference type="InterPro" id="IPR050386">
    <property type="entry name" value="Glycosyl_hydrolase_5"/>
</dbReference>
<keyword evidence="3 5" id="KW-0326">Glycosidase</keyword>
<dbReference type="PANTHER" id="PTHR31297:SF13">
    <property type="entry name" value="PUTATIVE-RELATED"/>
    <property type="match status" value="1"/>
</dbReference>
<dbReference type="OrthoDB" id="1887033at2759"/>
<dbReference type="FunFam" id="3.20.20.80:FF:000130">
    <property type="entry name" value="Endoglucanase C"/>
    <property type="match status" value="1"/>
</dbReference>
<dbReference type="GO" id="GO:0009251">
    <property type="term" value="P:glucan catabolic process"/>
    <property type="evidence" value="ECO:0007669"/>
    <property type="project" value="TreeGrafter"/>
</dbReference>
<gene>
    <name evidence="7" type="ORF">K402DRAFT_7981</name>
</gene>
<dbReference type="SUPFAM" id="SSF51445">
    <property type="entry name" value="(Trans)glycosidases"/>
    <property type="match status" value="1"/>
</dbReference>
<keyword evidence="2 5" id="KW-0378">Hydrolase</keyword>
<dbReference type="Gene3D" id="3.20.20.80">
    <property type="entry name" value="Glycosidases"/>
    <property type="match status" value="1"/>
</dbReference>
<proteinExistence type="inferred from homology"/>